<reference evidence="1 2" key="1">
    <citation type="submission" date="2017-02" db="EMBL/GenBank/DDBJ databases">
        <authorList>
            <person name="Peterson S.W."/>
        </authorList>
    </citation>
    <scope>NUCLEOTIDE SEQUENCE [LARGE SCALE GENOMIC DNA]</scope>
    <source>
        <strain evidence="1 2">DSM 22335</strain>
    </source>
</reference>
<name>A0A1T4LX75_9BACT</name>
<keyword evidence="2" id="KW-1185">Reference proteome</keyword>
<sequence length="34" mass="3783">MKNVVTFVLSLFALVSLMIYAWWPESGSKAGHAE</sequence>
<evidence type="ECO:0000313" key="2">
    <source>
        <dbReference type="Proteomes" id="UP000190888"/>
    </source>
</evidence>
<dbReference type="AlphaFoldDB" id="A0A1T4LX75"/>
<gene>
    <name evidence="1" type="ORF">SAMN04488132_10337</name>
</gene>
<evidence type="ECO:0000313" key="1">
    <source>
        <dbReference type="EMBL" id="SJZ59064.1"/>
    </source>
</evidence>
<protein>
    <submittedName>
        <fullName evidence="1">Uncharacterized protein</fullName>
    </submittedName>
</protein>
<organism evidence="1 2">
    <name type="scientific">Sediminibacterium ginsengisoli</name>
    <dbReference type="NCBI Taxonomy" id="413434"/>
    <lineage>
        <taxon>Bacteria</taxon>
        <taxon>Pseudomonadati</taxon>
        <taxon>Bacteroidota</taxon>
        <taxon>Chitinophagia</taxon>
        <taxon>Chitinophagales</taxon>
        <taxon>Chitinophagaceae</taxon>
        <taxon>Sediminibacterium</taxon>
    </lineage>
</organism>
<dbReference type="EMBL" id="FUWH01000003">
    <property type="protein sequence ID" value="SJZ59064.1"/>
    <property type="molecule type" value="Genomic_DNA"/>
</dbReference>
<proteinExistence type="predicted"/>
<dbReference type="Proteomes" id="UP000190888">
    <property type="component" value="Unassembled WGS sequence"/>
</dbReference>
<accession>A0A1T4LX75</accession>